<accession>A0ABV0TEA1</accession>
<name>A0ABV0TEA1_9TELE</name>
<reference evidence="1 2" key="1">
    <citation type="submission" date="2021-06" db="EMBL/GenBank/DDBJ databases">
        <authorList>
            <person name="Palmer J.M."/>
        </authorList>
    </citation>
    <scope>NUCLEOTIDE SEQUENCE [LARGE SCALE GENOMIC DNA]</scope>
    <source>
        <strain evidence="2">if_2019</strain>
        <tissue evidence="1">Muscle</tissue>
    </source>
</reference>
<sequence length="67" mass="7595">MRSGYHRQHYFISMAPVFLQECDMFLTWVASCCCSSGKDRTVSDCRCKGQTVWTVNSDAKPSNQTPP</sequence>
<proteinExistence type="predicted"/>
<evidence type="ECO:0000313" key="1">
    <source>
        <dbReference type="EMBL" id="MEQ2231220.1"/>
    </source>
</evidence>
<keyword evidence="2" id="KW-1185">Reference proteome</keyword>
<gene>
    <name evidence="1" type="ORF">ILYODFUR_037279</name>
</gene>
<dbReference type="EMBL" id="JAHRIQ010031290">
    <property type="protein sequence ID" value="MEQ2231220.1"/>
    <property type="molecule type" value="Genomic_DNA"/>
</dbReference>
<organism evidence="1 2">
    <name type="scientific">Ilyodon furcidens</name>
    <name type="common">goldbreast splitfin</name>
    <dbReference type="NCBI Taxonomy" id="33524"/>
    <lineage>
        <taxon>Eukaryota</taxon>
        <taxon>Metazoa</taxon>
        <taxon>Chordata</taxon>
        <taxon>Craniata</taxon>
        <taxon>Vertebrata</taxon>
        <taxon>Euteleostomi</taxon>
        <taxon>Actinopterygii</taxon>
        <taxon>Neopterygii</taxon>
        <taxon>Teleostei</taxon>
        <taxon>Neoteleostei</taxon>
        <taxon>Acanthomorphata</taxon>
        <taxon>Ovalentaria</taxon>
        <taxon>Atherinomorphae</taxon>
        <taxon>Cyprinodontiformes</taxon>
        <taxon>Goodeidae</taxon>
        <taxon>Ilyodon</taxon>
    </lineage>
</organism>
<dbReference type="Proteomes" id="UP001482620">
    <property type="component" value="Unassembled WGS sequence"/>
</dbReference>
<protein>
    <submittedName>
        <fullName evidence="1">Uncharacterized protein</fullName>
    </submittedName>
</protein>
<comment type="caution">
    <text evidence="1">The sequence shown here is derived from an EMBL/GenBank/DDBJ whole genome shotgun (WGS) entry which is preliminary data.</text>
</comment>
<evidence type="ECO:0000313" key="2">
    <source>
        <dbReference type="Proteomes" id="UP001482620"/>
    </source>
</evidence>